<reference evidence="2" key="1">
    <citation type="submission" date="2015-04" db="UniProtKB">
        <authorList>
            <consortium name="EnsemblPlants"/>
        </authorList>
    </citation>
    <scope>IDENTIFICATION</scope>
</reference>
<proteinExistence type="predicted"/>
<dbReference type="Gramene" id="OGLUM12G18070.1">
    <property type="protein sequence ID" value="OGLUM12G18070.1"/>
    <property type="gene ID" value="OGLUM12G18070"/>
</dbReference>
<sequence>MRQMGMYQQVPVPVGLHLPPDVHTQKRQADNRYRRSMHSRMTPWIEVWSQVLNDVVQETRAYDHNTYEQYMAWCSSQTLIRLLAPEDPDEQGPPTIDQIYDMQLAPPAHLTTDIAGELVRDAKTLWEKLRDGMAGTNQEVMAAVDSLHRKRKRIMRLASCRHSSDVYTPATSRKTFEPMPERPSTSSRPSTSARPSASARRSSDGRAGVRSTSFREPHTIPTIPEITEISERLGGFGSTQAQPERVPPHSSTPITSQWQGGFASGNANGPSRASYASCKATNDSSNGSRCANLTLARRICTFCKSVYIQYHIGIHMSTRPTQSVPLHASTYGTNPWQGQSMDYGGSFCPELMSGFRPYTASYGDMSSFGGGSSSVPNELRTSQTDDAPPVTQPTQPEVGEGNDNDLRRSNRERHEPNRLSLSGPRHAAGQRKKTTKKRGGTSRTTTNHDDDDE</sequence>
<evidence type="ECO:0000313" key="2">
    <source>
        <dbReference type="EnsemblPlants" id="OGLUM12G18070.1"/>
    </source>
</evidence>
<name>A0A0E0BUC2_9ORYZ</name>
<feature type="compositionally biased region" description="Basic residues" evidence="1">
    <location>
        <begin position="428"/>
        <end position="440"/>
    </location>
</feature>
<reference evidence="2" key="2">
    <citation type="submission" date="2018-05" db="EMBL/GenBank/DDBJ databases">
        <title>OgluRS3 (Oryza glumaepatula Reference Sequence Version 3).</title>
        <authorList>
            <person name="Zhang J."/>
            <person name="Kudrna D."/>
            <person name="Lee S."/>
            <person name="Talag J."/>
            <person name="Welchert J."/>
            <person name="Wing R.A."/>
        </authorList>
    </citation>
    <scope>NUCLEOTIDE SEQUENCE [LARGE SCALE GENOMIC DNA]</scope>
</reference>
<evidence type="ECO:0008006" key="4">
    <source>
        <dbReference type="Google" id="ProtNLM"/>
    </source>
</evidence>
<feature type="compositionally biased region" description="Polar residues" evidence="1">
    <location>
        <begin position="375"/>
        <end position="385"/>
    </location>
</feature>
<feature type="compositionally biased region" description="Basic and acidic residues" evidence="1">
    <location>
        <begin position="404"/>
        <end position="417"/>
    </location>
</feature>
<protein>
    <recommendedName>
        <fullName evidence="4">Aminotransferase-like plant mobile domain-containing protein</fullName>
    </recommendedName>
</protein>
<keyword evidence="3" id="KW-1185">Reference proteome</keyword>
<organism evidence="2">
    <name type="scientific">Oryza glumipatula</name>
    <dbReference type="NCBI Taxonomy" id="40148"/>
    <lineage>
        <taxon>Eukaryota</taxon>
        <taxon>Viridiplantae</taxon>
        <taxon>Streptophyta</taxon>
        <taxon>Embryophyta</taxon>
        <taxon>Tracheophyta</taxon>
        <taxon>Spermatophyta</taxon>
        <taxon>Magnoliopsida</taxon>
        <taxon>Liliopsida</taxon>
        <taxon>Poales</taxon>
        <taxon>Poaceae</taxon>
        <taxon>BOP clade</taxon>
        <taxon>Oryzoideae</taxon>
        <taxon>Oryzeae</taxon>
        <taxon>Oryzinae</taxon>
        <taxon>Oryza</taxon>
    </lineage>
</organism>
<dbReference type="EnsemblPlants" id="OGLUM12G18070.1">
    <property type="protein sequence ID" value="OGLUM12G18070.1"/>
    <property type="gene ID" value="OGLUM12G18070"/>
</dbReference>
<feature type="region of interest" description="Disordered" evidence="1">
    <location>
        <begin position="236"/>
        <end position="285"/>
    </location>
</feature>
<evidence type="ECO:0000313" key="3">
    <source>
        <dbReference type="Proteomes" id="UP000026961"/>
    </source>
</evidence>
<feature type="compositionally biased region" description="Polar residues" evidence="1">
    <location>
        <begin position="249"/>
        <end position="271"/>
    </location>
</feature>
<feature type="compositionally biased region" description="Low complexity" evidence="1">
    <location>
        <begin position="182"/>
        <end position="200"/>
    </location>
</feature>
<evidence type="ECO:0000256" key="1">
    <source>
        <dbReference type="SAM" id="MobiDB-lite"/>
    </source>
</evidence>
<feature type="region of interest" description="Disordered" evidence="1">
    <location>
        <begin position="369"/>
        <end position="453"/>
    </location>
</feature>
<accession>A0A0E0BUC2</accession>
<dbReference type="HOGENOM" id="CLU_021499_0_0_1"/>
<feature type="region of interest" description="Disordered" evidence="1">
    <location>
        <begin position="161"/>
        <end position="224"/>
    </location>
</feature>
<dbReference type="AlphaFoldDB" id="A0A0E0BUC2"/>
<dbReference type="Proteomes" id="UP000026961">
    <property type="component" value="Chromosome 12"/>
</dbReference>